<feature type="compositionally biased region" description="Basic and acidic residues" evidence="2">
    <location>
        <begin position="282"/>
        <end position="307"/>
    </location>
</feature>
<dbReference type="PANTHER" id="PTHR33087:SF31">
    <property type="entry name" value="OS06G0482850 PROTEIN"/>
    <property type="match status" value="1"/>
</dbReference>
<dbReference type="Gene3D" id="4.10.60.10">
    <property type="entry name" value="Zinc finger, CCHC-type"/>
    <property type="match status" value="1"/>
</dbReference>
<dbReference type="PROSITE" id="PS50158">
    <property type="entry name" value="ZF_CCHC"/>
    <property type="match status" value="1"/>
</dbReference>
<gene>
    <name evidence="4" type="ORF">U9M48_002075</name>
</gene>
<reference evidence="4 5" key="1">
    <citation type="submission" date="2024-02" db="EMBL/GenBank/DDBJ databases">
        <title>High-quality chromosome-scale genome assembly of Pensacola bahiagrass (Paspalum notatum Flugge var. saurae).</title>
        <authorList>
            <person name="Vega J.M."/>
            <person name="Podio M."/>
            <person name="Orjuela J."/>
            <person name="Siena L.A."/>
            <person name="Pessino S.C."/>
            <person name="Combes M.C."/>
            <person name="Mariac C."/>
            <person name="Albertini E."/>
            <person name="Pupilli F."/>
            <person name="Ortiz J.P.A."/>
            <person name="Leblanc O."/>
        </authorList>
    </citation>
    <scope>NUCLEOTIDE SEQUENCE [LARGE SCALE GENOMIC DNA]</scope>
    <source>
        <strain evidence="4">R1</strain>
        <tissue evidence="4">Leaf</tissue>
    </source>
</reference>
<organism evidence="4 5">
    <name type="scientific">Paspalum notatum var. saurae</name>
    <dbReference type="NCBI Taxonomy" id="547442"/>
    <lineage>
        <taxon>Eukaryota</taxon>
        <taxon>Viridiplantae</taxon>
        <taxon>Streptophyta</taxon>
        <taxon>Embryophyta</taxon>
        <taxon>Tracheophyta</taxon>
        <taxon>Spermatophyta</taxon>
        <taxon>Magnoliopsida</taxon>
        <taxon>Liliopsida</taxon>
        <taxon>Poales</taxon>
        <taxon>Poaceae</taxon>
        <taxon>PACMAD clade</taxon>
        <taxon>Panicoideae</taxon>
        <taxon>Andropogonodae</taxon>
        <taxon>Paspaleae</taxon>
        <taxon>Paspalinae</taxon>
        <taxon>Paspalum</taxon>
    </lineage>
</organism>
<sequence length="501" mass="56002">MAPPTANPGADLSWHTVKARHTLGRCFKCLAPDHRSSACRNAVRCFGCRRYGHRFRDCKLHSDSPVPVPALLEGDRQVVQPTTVTMVVLGDPCTRLDEESCIIPISFDIEQEAKEWESTVLIPWAFSLPQGAGVREIEATIMDELRLKCDEVSVSLHAPEAYLIKFEQKMHCEAAYRRHCIKRNGVVLCLRPYHSLEHAIGAFSSVISLWAWTRNPSIIPKKIGLTFTNRSLGDASSSWEVIDEFPSKWQFGSAFQVDGEPGPDRVYEHPFPPRVALLVRGCGRDDDRGRGRDDDCGRGRDDEDRRRPGQACNAPRSADDHPDFQPPRRRDESDDDEGSPGRHGHRCSGAWPLGRAWSWGLDGRRVRSRSPDRRGTGRASRNGYRRHHLHVPAGFEFKLPSLEELAALDREGLQKMFSTQAAALRTDLSHLLADHVQSSVADLLAPARAWLEDAVTTQKQWLHNAESYINKACQLADKINIAAAPLLPGNQACSRVAARAM</sequence>
<dbReference type="Proteomes" id="UP001341281">
    <property type="component" value="Chromosome 01"/>
</dbReference>
<dbReference type="AlphaFoldDB" id="A0AAQ3PGL7"/>
<dbReference type="SUPFAM" id="SSF57756">
    <property type="entry name" value="Retrovirus zinc finger-like domains"/>
    <property type="match status" value="1"/>
</dbReference>
<evidence type="ECO:0000256" key="2">
    <source>
        <dbReference type="SAM" id="MobiDB-lite"/>
    </source>
</evidence>
<dbReference type="EMBL" id="CP144745">
    <property type="protein sequence ID" value="WVZ50864.1"/>
    <property type="molecule type" value="Genomic_DNA"/>
</dbReference>
<accession>A0AAQ3PGL7</accession>
<feature type="domain" description="CCHC-type" evidence="3">
    <location>
        <begin position="44"/>
        <end position="59"/>
    </location>
</feature>
<dbReference type="InterPro" id="IPR036875">
    <property type="entry name" value="Znf_CCHC_sf"/>
</dbReference>
<evidence type="ECO:0000313" key="5">
    <source>
        <dbReference type="Proteomes" id="UP001341281"/>
    </source>
</evidence>
<name>A0AAQ3PGL7_PASNO</name>
<evidence type="ECO:0000259" key="3">
    <source>
        <dbReference type="PROSITE" id="PS50158"/>
    </source>
</evidence>
<keyword evidence="1" id="KW-0862">Zinc</keyword>
<evidence type="ECO:0000256" key="1">
    <source>
        <dbReference type="PROSITE-ProRule" id="PRU00047"/>
    </source>
</evidence>
<dbReference type="InterPro" id="IPR053253">
    <property type="entry name" value="Sex_diff_modulator"/>
</dbReference>
<dbReference type="GO" id="GO:0003676">
    <property type="term" value="F:nucleic acid binding"/>
    <property type="evidence" value="ECO:0007669"/>
    <property type="project" value="InterPro"/>
</dbReference>
<protein>
    <recommendedName>
        <fullName evidence="3">CCHC-type domain-containing protein</fullName>
    </recommendedName>
</protein>
<keyword evidence="5" id="KW-1185">Reference proteome</keyword>
<feature type="region of interest" description="Disordered" evidence="2">
    <location>
        <begin position="282"/>
        <end position="347"/>
    </location>
</feature>
<dbReference type="PANTHER" id="PTHR33087">
    <property type="entry name" value="OS07G0539200 PROTEIN"/>
    <property type="match status" value="1"/>
</dbReference>
<dbReference type="SMART" id="SM00343">
    <property type="entry name" value="ZnF_C2HC"/>
    <property type="match status" value="2"/>
</dbReference>
<feature type="compositionally biased region" description="Basic and acidic residues" evidence="2">
    <location>
        <begin position="317"/>
        <end position="332"/>
    </location>
</feature>
<proteinExistence type="predicted"/>
<dbReference type="InterPro" id="IPR001878">
    <property type="entry name" value="Znf_CCHC"/>
</dbReference>
<dbReference type="GO" id="GO:0008270">
    <property type="term" value="F:zinc ion binding"/>
    <property type="evidence" value="ECO:0007669"/>
    <property type="project" value="UniProtKB-KW"/>
</dbReference>
<keyword evidence="1" id="KW-0479">Metal-binding</keyword>
<evidence type="ECO:0000313" key="4">
    <source>
        <dbReference type="EMBL" id="WVZ50864.1"/>
    </source>
</evidence>
<keyword evidence="1" id="KW-0863">Zinc-finger</keyword>